<organism evidence="2 3">
    <name type="scientific">Didymodactylos carnosus</name>
    <dbReference type="NCBI Taxonomy" id="1234261"/>
    <lineage>
        <taxon>Eukaryota</taxon>
        <taxon>Metazoa</taxon>
        <taxon>Spiralia</taxon>
        <taxon>Gnathifera</taxon>
        <taxon>Rotifera</taxon>
        <taxon>Eurotatoria</taxon>
        <taxon>Bdelloidea</taxon>
        <taxon>Philodinida</taxon>
        <taxon>Philodinidae</taxon>
        <taxon>Didymodactylos</taxon>
    </lineage>
</organism>
<dbReference type="AlphaFoldDB" id="A0A8S2HM70"/>
<proteinExistence type="predicted"/>
<protein>
    <submittedName>
        <fullName evidence="2">Uncharacterized protein</fullName>
    </submittedName>
</protein>
<evidence type="ECO:0000313" key="3">
    <source>
        <dbReference type="Proteomes" id="UP000682733"/>
    </source>
</evidence>
<evidence type="ECO:0000313" key="1">
    <source>
        <dbReference type="EMBL" id="CAF0875811.1"/>
    </source>
</evidence>
<comment type="caution">
    <text evidence="2">The sequence shown here is derived from an EMBL/GenBank/DDBJ whole genome shotgun (WGS) entry which is preliminary data.</text>
</comment>
<dbReference type="EMBL" id="CAJOBA010002808">
    <property type="protein sequence ID" value="CAF3660270.1"/>
    <property type="molecule type" value="Genomic_DNA"/>
</dbReference>
<dbReference type="Proteomes" id="UP000682733">
    <property type="component" value="Unassembled WGS sequence"/>
</dbReference>
<dbReference type="Proteomes" id="UP000677228">
    <property type="component" value="Unassembled WGS sequence"/>
</dbReference>
<sequence length="124" mass="14048">MDKGLSNTTQMIATTTAKSDIIVENNPIVKYPGVGDSTVIVNIPPNETDRFLDHASSNVISDIPRSRNLEEIDDGELPFPGFVEKSFYCLHQKTPPRYQCLKLITWPYPFIRFSKKPLGMYIDV</sequence>
<gene>
    <name evidence="1" type="ORF">OVA965_LOCUS8367</name>
    <name evidence="2" type="ORF">TMI583_LOCUS8363</name>
</gene>
<accession>A0A8S2HM70</accession>
<name>A0A8S2HM70_9BILA</name>
<dbReference type="EMBL" id="CAJNOK010002807">
    <property type="protein sequence ID" value="CAF0875811.1"/>
    <property type="molecule type" value="Genomic_DNA"/>
</dbReference>
<reference evidence="2" key="1">
    <citation type="submission" date="2021-02" db="EMBL/GenBank/DDBJ databases">
        <authorList>
            <person name="Nowell W R."/>
        </authorList>
    </citation>
    <scope>NUCLEOTIDE SEQUENCE</scope>
</reference>
<evidence type="ECO:0000313" key="2">
    <source>
        <dbReference type="EMBL" id="CAF3660270.1"/>
    </source>
</evidence>